<comment type="similarity">
    <text evidence="5">Belongs to the class-III pyridoxal-phosphate-dependent aminotransferase family.</text>
</comment>
<evidence type="ECO:0000256" key="5">
    <source>
        <dbReference type="RuleBase" id="RU003560"/>
    </source>
</evidence>
<evidence type="ECO:0000256" key="3">
    <source>
        <dbReference type="ARBA" id="ARBA00022679"/>
    </source>
</evidence>
<comment type="caution">
    <text evidence="6">The sequence shown here is derived from an EMBL/GenBank/DDBJ whole genome shotgun (WGS) entry which is preliminary data.</text>
</comment>
<dbReference type="InterPro" id="IPR015421">
    <property type="entry name" value="PyrdxlP-dep_Trfase_major"/>
</dbReference>
<dbReference type="InterPro" id="IPR005814">
    <property type="entry name" value="Aminotrans_3"/>
</dbReference>
<evidence type="ECO:0000256" key="4">
    <source>
        <dbReference type="ARBA" id="ARBA00022898"/>
    </source>
</evidence>
<keyword evidence="4 5" id="KW-0663">Pyridoxal phosphate</keyword>
<keyword evidence="3" id="KW-0808">Transferase</keyword>
<dbReference type="CDD" id="cd00610">
    <property type="entry name" value="OAT_like"/>
    <property type="match status" value="1"/>
</dbReference>
<evidence type="ECO:0000256" key="1">
    <source>
        <dbReference type="ARBA" id="ARBA00001933"/>
    </source>
</evidence>
<proteinExistence type="inferred from homology"/>
<dbReference type="GO" id="GO:0008483">
    <property type="term" value="F:transaminase activity"/>
    <property type="evidence" value="ECO:0007669"/>
    <property type="project" value="UniProtKB-KW"/>
</dbReference>
<evidence type="ECO:0000313" key="7">
    <source>
        <dbReference type="Proteomes" id="UP000192277"/>
    </source>
</evidence>
<dbReference type="RefSeq" id="WP_014221833.1">
    <property type="nucleotide sequence ID" value="NZ_LWBO01000012.1"/>
</dbReference>
<dbReference type="PANTHER" id="PTHR11986:SF79">
    <property type="entry name" value="ACETYLORNITHINE AMINOTRANSFERASE, MITOCHONDRIAL"/>
    <property type="match status" value="1"/>
</dbReference>
<protein>
    <submittedName>
        <fullName evidence="6">Acetylornithine aminotransferase</fullName>
    </submittedName>
</protein>
<keyword evidence="7" id="KW-1185">Reference proteome</keyword>
<dbReference type="InterPro" id="IPR015422">
    <property type="entry name" value="PyrdxlP-dep_Trfase_small"/>
</dbReference>
<evidence type="ECO:0000256" key="2">
    <source>
        <dbReference type="ARBA" id="ARBA00022576"/>
    </source>
</evidence>
<dbReference type="InterPro" id="IPR050103">
    <property type="entry name" value="Class-III_PLP-dep_AT"/>
</dbReference>
<keyword evidence="2 6" id="KW-0032">Aminotransferase</keyword>
<dbReference type="Proteomes" id="UP000192277">
    <property type="component" value="Unassembled WGS sequence"/>
</dbReference>
<organism evidence="6 7">
    <name type="scientific">Niastella koreensis</name>
    <dbReference type="NCBI Taxonomy" id="354356"/>
    <lineage>
        <taxon>Bacteria</taxon>
        <taxon>Pseudomonadati</taxon>
        <taxon>Bacteroidota</taxon>
        <taxon>Chitinophagia</taxon>
        <taxon>Chitinophagales</taxon>
        <taxon>Chitinophagaceae</taxon>
        <taxon>Niastella</taxon>
    </lineage>
</organism>
<dbReference type="Gene3D" id="3.40.640.10">
    <property type="entry name" value="Type I PLP-dependent aspartate aminotransferase-like (Major domain)"/>
    <property type="match status" value="1"/>
</dbReference>
<sequence>MKLFDVYPINNIVIDKAKGSYVWDDKGEQYLDLYGGHAVISIGHTHPHYVERLTSQLNKVGFYSNSVKMPLQDELAEKLGKLSGKPDYQLFLVSSGAEANENALKLASFHNGRKKIIAFTKSFHGRTSLAVAATDNPAIVAPVNQTPNVIFLPFNDEAALEACFKEQGNEISSVIIEGIQGVGGINVASESFLQAIRRLCDQYGAVFIADSVQCGYGRSGKFFSQDYAGVNADIYTMAKGMGNGFPVAGIIIAPHLQPKHGMLGTTFGGNHLACAAALAVLEVIEKENLLQNAAEVGEYIMSELKKIPQLQNVRGRGLMIGFDVPEQFKDLRKNLLWKHKIFTGEAKPNVIRLLPSLALRKKDADQLLEAIKEEIEVGAESITK</sequence>
<dbReference type="Gene3D" id="3.90.1150.10">
    <property type="entry name" value="Aspartate Aminotransferase, domain 1"/>
    <property type="match status" value="1"/>
</dbReference>
<dbReference type="SUPFAM" id="SSF53383">
    <property type="entry name" value="PLP-dependent transferases"/>
    <property type="match status" value="1"/>
</dbReference>
<accession>A0ABX3NWK1</accession>
<dbReference type="EMBL" id="LWBO01000012">
    <property type="protein sequence ID" value="OQP48624.1"/>
    <property type="molecule type" value="Genomic_DNA"/>
</dbReference>
<dbReference type="Pfam" id="PF00202">
    <property type="entry name" value="Aminotran_3"/>
    <property type="match status" value="1"/>
</dbReference>
<dbReference type="PIRSF" id="PIRSF000521">
    <property type="entry name" value="Transaminase_4ab_Lys_Orn"/>
    <property type="match status" value="1"/>
</dbReference>
<name>A0ABX3NWK1_9BACT</name>
<dbReference type="InterPro" id="IPR015424">
    <property type="entry name" value="PyrdxlP-dep_Trfase"/>
</dbReference>
<evidence type="ECO:0000313" key="6">
    <source>
        <dbReference type="EMBL" id="OQP48624.1"/>
    </source>
</evidence>
<gene>
    <name evidence="6" type="ORF">A4D02_07915</name>
</gene>
<comment type="cofactor">
    <cofactor evidence="1">
        <name>pyridoxal 5'-phosphate</name>
        <dbReference type="ChEBI" id="CHEBI:597326"/>
    </cofactor>
</comment>
<dbReference type="PANTHER" id="PTHR11986">
    <property type="entry name" value="AMINOTRANSFERASE CLASS III"/>
    <property type="match status" value="1"/>
</dbReference>
<reference evidence="6 7" key="1">
    <citation type="submission" date="2016-04" db="EMBL/GenBank/DDBJ databases">
        <authorList>
            <person name="Chen L."/>
            <person name="Zhuang W."/>
            <person name="Wang G."/>
        </authorList>
    </citation>
    <scope>NUCLEOTIDE SEQUENCE [LARGE SCALE GENOMIC DNA]</scope>
    <source>
        <strain evidence="7">GR20</strain>
    </source>
</reference>